<keyword evidence="1" id="KW-0732">Signal</keyword>
<reference evidence="3" key="2">
    <citation type="submission" date="2013-04" db="EMBL/GenBank/DDBJ databases">
        <title>Genomic mechanisms accounting for the adaptation to parasitism in nematode-trapping fungi.</title>
        <authorList>
            <person name="Ahren D.G."/>
        </authorList>
    </citation>
    <scope>NUCLEOTIDE SEQUENCE [LARGE SCALE GENOMIC DNA]</scope>
    <source>
        <strain evidence="3">CBS 200.50</strain>
    </source>
</reference>
<proteinExistence type="predicted"/>
<name>S8A3C7_DACHA</name>
<comment type="caution">
    <text evidence="2">The sequence shown here is derived from an EMBL/GenBank/DDBJ whole genome shotgun (WGS) entry which is preliminary data.</text>
</comment>
<keyword evidence="3" id="KW-1185">Reference proteome</keyword>
<dbReference type="EMBL" id="AQGS01000635">
    <property type="protein sequence ID" value="EPS37505.1"/>
    <property type="molecule type" value="Genomic_DNA"/>
</dbReference>
<dbReference type="HOGENOM" id="CLU_1643643_0_0_1"/>
<evidence type="ECO:0000313" key="3">
    <source>
        <dbReference type="Proteomes" id="UP000015100"/>
    </source>
</evidence>
<accession>S8A3C7</accession>
<dbReference type="Proteomes" id="UP000015100">
    <property type="component" value="Unassembled WGS sequence"/>
</dbReference>
<feature type="chain" id="PRO_5004547694" evidence="1">
    <location>
        <begin position="22"/>
        <end position="161"/>
    </location>
</feature>
<evidence type="ECO:0000313" key="2">
    <source>
        <dbReference type="EMBL" id="EPS37505.1"/>
    </source>
</evidence>
<protein>
    <submittedName>
        <fullName evidence="2">Uncharacterized protein</fullName>
    </submittedName>
</protein>
<sequence length="161" mass="17589">MTHVLITFLASSVAQRGFVVGYMPQGYKEGRTGQDRTTNRAVGGLRKAAVIVTISKPRLRQGSTARRSRQTLLLSFLERNGQARTLIFAIYVFAFPTNHCRPKSEWCSYVQHANPGSLVDPRVMEKCGPVMAIGQGAKAGDVLQPGRCTSLVELEAKEGPV</sequence>
<organism evidence="2 3">
    <name type="scientific">Dactylellina haptotyla (strain CBS 200.50)</name>
    <name type="common">Nematode-trapping fungus</name>
    <name type="synonym">Monacrosporium haptotylum</name>
    <dbReference type="NCBI Taxonomy" id="1284197"/>
    <lineage>
        <taxon>Eukaryota</taxon>
        <taxon>Fungi</taxon>
        <taxon>Dikarya</taxon>
        <taxon>Ascomycota</taxon>
        <taxon>Pezizomycotina</taxon>
        <taxon>Orbiliomycetes</taxon>
        <taxon>Orbiliales</taxon>
        <taxon>Orbiliaceae</taxon>
        <taxon>Dactylellina</taxon>
    </lineage>
</organism>
<dbReference type="AlphaFoldDB" id="S8A3C7"/>
<gene>
    <name evidence="2" type="ORF">H072_8786</name>
</gene>
<feature type="signal peptide" evidence="1">
    <location>
        <begin position="1"/>
        <end position="21"/>
    </location>
</feature>
<evidence type="ECO:0000256" key="1">
    <source>
        <dbReference type="SAM" id="SignalP"/>
    </source>
</evidence>
<reference evidence="2 3" key="1">
    <citation type="journal article" date="2013" name="PLoS Genet.">
        <title>Genomic mechanisms accounting for the adaptation to parasitism in nematode-trapping fungi.</title>
        <authorList>
            <person name="Meerupati T."/>
            <person name="Andersson K.M."/>
            <person name="Friman E."/>
            <person name="Kumar D."/>
            <person name="Tunlid A."/>
            <person name="Ahren D."/>
        </authorList>
    </citation>
    <scope>NUCLEOTIDE SEQUENCE [LARGE SCALE GENOMIC DNA]</scope>
    <source>
        <strain evidence="2 3">CBS 200.50</strain>
    </source>
</reference>